<reference evidence="1" key="1">
    <citation type="submission" date="2022-03" db="EMBL/GenBank/DDBJ databases">
        <title>Genome Sequence of a New Salmonella enterica Strain (Salmonella Abeokuta) isolated from Poultry Feed in Nigeria.</title>
        <authorList>
            <person name="Fagbamila I."/>
            <person name="Barco L."/>
            <person name="Monorella C."/>
            <person name="Beld M.V.D."/>
            <person name="Mooijman K."/>
            <person name="Hernandez-Segura A."/>
            <person name="Orsini M."/>
            <person name="Ajayi O."/>
            <person name="Ngulukun S."/>
            <person name="Jambalang A.-R."/>
            <person name="Sati N."/>
            <person name="Emmennaa P."/>
            <person name="Ankeli P."/>
            <person name="Muhammad M."/>
        </authorList>
    </citation>
    <scope>NUCLEOTIDE SEQUENCE</scope>
    <source>
        <strain evidence="1">OG19FER4</strain>
    </source>
</reference>
<dbReference type="Gene3D" id="1.10.3600.10">
    <property type="entry name" value="Putative bacterial toxin ydaT"/>
    <property type="match status" value="1"/>
</dbReference>
<proteinExistence type="predicted"/>
<gene>
    <name evidence="1" type="ORF">MOV10_09380</name>
</gene>
<dbReference type="InterPro" id="IPR037042">
    <property type="entry name" value="YdaT-like_sf"/>
</dbReference>
<sequence>MKINEIQSLAIELEEWALKDGKKGGWKKITPLITAHHYGDLLESLDDKLNSAEYTRRLLNNTQIIQRAFRINTPNYHRQAAELAPAIRAAIDAELAAQREIVFLAAIANRECVEATNAVLTGRPAAVIRKEAAEAIQALLPFVPEMTVVNRADPRAA</sequence>
<evidence type="ECO:0008006" key="2">
    <source>
        <dbReference type="Google" id="ProtNLM"/>
    </source>
</evidence>
<dbReference type="AlphaFoldDB" id="A0A8T9INN7"/>
<name>A0A8T9INN7_SALET</name>
<organism evidence="1">
    <name type="scientific">Salmonella enterica subsp. enterica serovar Abeokuta</name>
    <dbReference type="NCBI Taxonomy" id="2926665"/>
    <lineage>
        <taxon>Bacteria</taxon>
        <taxon>Pseudomonadati</taxon>
        <taxon>Pseudomonadota</taxon>
        <taxon>Gammaproteobacteria</taxon>
        <taxon>Enterobacterales</taxon>
        <taxon>Enterobacteriaceae</taxon>
        <taxon>Salmonella</taxon>
    </lineage>
</organism>
<evidence type="ECO:0000313" key="1">
    <source>
        <dbReference type="EMBL" id="UNO35761.1"/>
    </source>
</evidence>
<accession>A0A8T9INN7</accession>
<dbReference type="EMBL" id="CP093445">
    <property type="protein sequence ID" value="UNO35761.1"/>
    <property type="molecule type" value="Genomic_DNA"/>
</dbReference>
<dbReference type="RefSeq" id="WP_242105957.1">
    <property type="nucleotide sequence ID" value="NZ_CP093445.1"/>
</dbReference>
<protein>
    <recommendedName>
        <fullName evidence="2">Bacterial toxin YdaT domain-containing protein</fullName>
    </recommendedName>
</protein>